<evidence type="ECO:0000256" key="1">
    <source>
        <dbReference type="ARBA" id="ARBA00001353"/>
    </source>
</evidence>
<dbReference type="PANTHER" id="PTHR42844:SF1">
    <property type="entry name" value="DIHYDRONEOPTERIN ALDOLASE 1-RELATED"/>
    <property type="match status" value="1"/>
</dbReference>
<dbReference type="AlphaFoldDB" id="A0A378LUI2"/>
<dbReference type="Proteomes" id="UP000255297">
    <property type="component" value="Unassembled WGS sequence"/>
</dbReference>
<comment type="function">
    <text evidence="6">Catalyzes the conversion of 7,8-dihydroneopterin to 6-hydroxymethyl-7,8-dihydropterin.</text>
</comment>
<dbReference type="GO" id="GO:0046654">
    <property type="term" value="P:tetrahydrofolate biosynthetic process"/>
    <property type="evidence" value="ECO:0007669"/>
    <property type="project" value="UniProtKB-UniRule"/>
</dbReference>
<evidence type="ECO:0000256" key="4">
    <source>
        <dbReference type="ARBA" id="ARBA00022909"/>
    </source>
</evidence>
<keyword evidence="4 6" id="KW-0289">Folate biosynthesis</keyword>
<evidence type="ECO:0000256" key="2">
    <source>
        <dbReference type="ARBA" id="ARBA00005013"/>
    </source>
</evidence>
<reference evidence="8 9" key="1">
    <citation type="submission" date="2018-06" db="EMBL/GenBank/DDBJ databases">
        <authorList>
            <consortium name="Pathogen Informatics"/>
            <person name="Doyle S."/>
        </authorList>
    </citation>
    <scope>NUCLEOTIDE SEQUENCE [LARGE SCALE GENOMIC DNA]</scope>
    <source>
        <strain evidence="8 9">NCTC11532</strain>
    </source>
</reference>
<evidence type="ECO:0000256" key="5">
    <source>
        <dbReference type="ARBA" id="ARBA00023239"/>
    </source>
</evidence>
<dbReference type="OrthoDB" id="9810587at2"/>
<evidence type="ECO:0000313" key="8">
    <source>
        <dbReference type="EMBL" id="STY30026.1"/>
    </source>
</evidence>
<protein>
    <recommendedName>
        <fullName evidence="6">7,8-dihydroneopterin aldolase</fullName>
        <ecNumber evidence="6">4.1.2.25</ecNumber>
    </recommendedName>
</protein>
<evidence type="ECO:0000256" key="6">
    <source>
        <dbReference type="RuleBase" id="RU362079"/>
    </source>
</evidence>
<dbReference type="UniPathway" id="UPA00077">
    <property type="reaction ID" value="UER00154"/>
</dbReference>
<dbReference type="GO" id="GO:0005737">
    <property type="term" value="C:cytoplasm"/>
    <property type="evidence" value="ECO:0007669"/>
    <property type="project" value="TreeGrafter"/>
</dbReference>
<sequence>MDSLNIKELQVSTKIGVYAWEQRINQQLLIDIEIETDFSACQENLNKTIDYAALCAHVTDYVQSKCFQLIETVANEIADQIKRQFKVSKITVGVSKPHAVKNAKNIQVIVRR</sequence>
<keyword evidence="9" id="KW-1185">Reference proteome</keyword>
<comment type="pathway">
    <text evidence="2 6">Cofactor biosynthesis; tetrahydrofolate biosynthesis; 2-amino-4-hydroxy-6-hydroxymethyl-7,8-dihydropteridine diphosphate from 7,8-dihydroneopterin triphosphate: step 3/4.</text>
</comment>
<dbReference type="EC" id="4.1.2.25" evidence="6"/>
<proteinExistence type="inferred from homology"/>
<dbReference type="Pfam" id="PF02152">
    <property type="entry name" value="FolB"/>
    <property type="match status" value="1"/>
</dbReference>
<gene>
    <name evidence="8" type="primary">folB</name>
    <name evidence="8" type="ORF">NCTC11532_02195</name>
</gene>
<dbReference type="PANTHER" id="PTHR42844">
    <property type="entry name" value="DIHYDRONEOPTERIN ALDOLASE 1-RELATED"/>
    <property type="match status" value="1"/>
</dbReference>
<dbReference type="STRING" id="1122170.GCA_000701265_00292"/>
<evidence type="ECO:0000313" key="9">
    <source>
        <dbReference type="Proteomes" id="UP000255297"/>
    </source>
</evidence>
<dbReference type="InterPro" id="IPR006157">
    <property type="entry name" value="FolB_dom"/>
</dbReference>
<comment type="catalytic activity">
    <reaction evidence="1 6">
        <text>7,8-dihydroneopterin = 6-hydroxymethyl-7,8-dihydropterin + glycolaldehyde</text>
        <dbReference type="Rhea" id="RHEA:10540"/>
        <dbReference type="ChEBI" id="CHEBI:17001"/>
        <dbReference type="ChEBI" id="CHEBI:17071"/>
        <dbReference type="ChEBI" id="CHEBI:44841"/>
        <dbReference type="EC" id="4.1.2.25"/>
    </reaction>
</comment>
<dbReference type="EMBL" id="UGPB01000001">
    <property type="protein sequence ID" value="STY30026.1"/>
    <property type="molecule type" value="Genomic_DNA"/>
</dbReference>
<feature type="domain" description="Dihydroneopterin aldolase/epimerase" evidence="7">
    <location>
        <begin position="4"/>
        <end position="112"/>
    </location>
</feature>
<comment type="similarity">
    <text evidence="3 6">Belongs to the DHNA family.</text>
</comment>
<name>A0A378LUI2_9GAMM</name>
<dbReference type="SUPFAM" id="SSF55620">
    <property type="entry name" value="Tetrahydrobiopterin biosynthesis enzymes-like"/>
    <property type="match status" value="1"/>
</dbReference>
<dbReference type="InterPro" id="IPR006156">
    <property type="entry name" value="Dihydroneopterin_aldolase"/>
</dbReference>
<dbReference type="NCBIfam" id="TIGR00526">
    <property type="entry name" value="folB_dom"/>
    <property type="match status" value="1"/>
</dbReference>
<dbReference type="GO" id="GO:0004150">
    <property type="term" value="F:dihydroneopterin aldolase activity"/>
    <property type="evidence" value="ECO:0007669"/>
    <property type="project" value="UniProtKB-UniRule"/>
</dbReference>
<dbReference type="RefSeq" id="WP_031564489.1">
    <property type="nucleotide sequence ID" value="NZ_CAAAIS010000001.1"/>
</dbReference>
<organism evidence="8 9">
    <name type="scientific">Legionella wadsworthii</name>
    <dbReference type="NCBI Taxonomy" id="28088"/>
    <lineage>
        <taxon>Bacteria</taxon>
        <taxon>Pseudomonadati</taxon>
        <taxon>Pseudomonadota</taxon>
        <taxon>Gammaproteobacteria</taxon>
        <taxon>Legionellales</taxon>
        <taxon>Legionellaceae</taxon>
        <taxon>Legionella</taxon>
    </lineage>
</organism>
<dbReference type="SMART" id="SM00905">
    <property type="entry name" value="FolB"/>
    <property type="match status" value="1"/>
</dbReference>
<evidence type="ECO:0000259" key="7">
    <source>
        <dbReference type="SMART" id="SM00905"/>
    </source>
</evidence>
<evidence type="ECO:0000256" key="3">
    <source>
        <dbReference type="ARBA" id="ARBA00005708"/>
    </source>
</evidence>
<keyword evidence="5 6" id="KW-0456">Lyase</keyword>
<dbReference type="GO" id="GO:0046656">
    <property type="term" value="P:folic acid biosynthetic process"/>
    <property type="evidence" value="ECO:0007669"/>
    <property type="project" value="UniProtKB-UniRule"/>
</dbReference>
<dbReference type="InterPro" id="IPR043133">
    <property type="entry name" value="GTP-CH-I_C/QueF"/>
</dbReference>
<dbReference type="NCBIfam" id="TIGR00525">
    <property type="entry name" value="folB"/>
    <property type="match status" value="1"/>
</dbReference>
<accession>A0A378LUI2</accession>
<dbReference type="Gene3D" id="3.30.1130.10">
    <property type="match status" value="1"/>
</dbReference>